<accession>A0ABQ5J4A7</accession>
<dbReference type="SUPFAM" id="SSF52200">
    <property type="entry name" value="Toll/Interleukin receptor TIR domain"/>
    <property type="match status" value="1"/>
</dbReference>
<sequence>MDHLFNDFKQKGIHAFRDDRELPKGEEISPHLYKAIEESRFLIVIFSKNYASSTWCLRELVKILECKLIESPKHEVRIIFYDAKPDVVRKQKRSYAEAFSKHKVLNKNEVDNWREALSMAANLCGWDLQDMTNGYEYKFIDCISKEILNKLCDGPLHVGENLVGIDFHFEKLDLSRFVQSNKVNMIGICGISGIGKTTLAKAIYNSMHTHFEASCFCEDVQGVSKRQGITQVQMQMIGKIMKTDLKISNVGEGIGVIKQRVARKPILLVLDDVDDHEQLEALASSPDWFFRGSLIIFTGKDKQLLRSHKVDGIYEMESLDDYEALELFSLYAFGERRPTKDCEDFASQIVKYLQGHPLALKVIGRLLYKKSVDVWKSELDRLQTYPNSEIVQKLRPSFDSLASDQKEMFLDIACAFVEETKYFAARVLDSSHCSANAIIEVLADKFLITVSEDHLQMHELIQSMAREIIREEFGKNHRRLWISSEDCDVLNLNKVIEEVEVLVLLLKRNCQNIPIDGQALTRMKNLRILKICFPEVGGRWPPFAVNFSGRLDLLSNKLRLLYWHGLPLKFLPSDFYPENIVTIDLSYSHIKHLWTTPKCFRRLKFMKLRYCHYLTSTPDFTDIANLEELILEGCKKLVKVHPSIGMLKKLRVLNMRDCACLKSFPSNLEMDSLQILILSGCLKMEKLPEDLGRIKSLTELHIDRTSITELPLFGQQESIRSRW</sequence>
<dbReference type="SMART" id="SM00382">
    <property type="entry name" value="AAA"/>
    <property type="match status" value="1"/>
</dbReference>
<organism evidence="4 5">
    <name type="scientific">Tanacetum coccineum</name>
    <dbReference type="NCBI Taxonomy" id="301880"/>
    <lineage>
        <taxon>Eukaryota</taxon>
        <taxon>Viridiplantae</taxon>
        <taxon>Streptophyta</taxon>
        <taxon>Embryophyta</taxon>
        <taxon>Tracheophyta</taxon>
        <taxon>Spermatophyta</taxon>
        <taxon>Magnoliopsida</taxon>
        <taxon>eudicotyledons</taxon>
        <taxon>Gunneridae</taxon>
        <taxon>Pentapetalae</taxon>
        <taxon>asterids</taxon>
        <taxon>campanulids</taxon>
        <taxon>Asterales</taxon>
        <taxon>Asteraceae</taxon>
        <taxon>Asteroideae</taxon>
        <taxon>Anthemideae</taxon>
        <taxon>Anthemidinae</taxon>
        <taxon>Tanacetum</taxon>
    </lineage>
</organism>
<evidence type="ECO:0000259" key="3">
    <source>
        <dbReference type="PROSITE" id="PS50104"/>
    </source>
</evidence>
<feature type="domain" description="TIR" evidence="3">
    <location>
        <begin position="1"/>
        <end position="151"/>
    </location>
</feature>
<dbReference type="SUPFAM" id="SSF52540">
    <property type="entry name" value="P-loop containing nucleoside triphosphate hydrolases"/>
    <property type="match status" value="1"/>
</dbReference>
<gene>
    <name evidence="4" type="ORF">Tco_1123679</name>
</gene>
<protein>
    <submittedName>
        <fullName evidence="4">NB-ARC domains-containing protein</fullName>
    </submittedName>
</protein>
<dbReference type="Pfam" id="PF00931">
    <property type="entry name" value="NB-ARC"/>
    <property type="match status" value="1"/>
</dbReference>
<keyword evidence="1" id="KW-0433">Leucine-rich repeat</keyword>
<evidence type="ECO:0000313" key="5">
    <source>
        <dbReference type="Proteomes" id="UP001151760"/>
    </source>
</evidence>
<evidence type="ECO:0000256" key="1">
    <source>
        <dbReference type="ARBA" id="ARBA00022614"/>
    </source>
</evidence>
<dbReference type="Gene3D" id="3.40.50.10140">
    <property type="entry name" value="Toll/interleukin-1 receptor homology (TIR) domain"/>
    <property type="match status" value="1"/>
</dbReference>
<dbReference type="InterPro" id="IPR032675">
    <property type="entry name" value="LRR_dom_sf"/>
</dbReference>
<dbReference type="PRINTS" id="PR00364">
    <property type="entry name" value="DISEASERSIST"/>
</dbReference>
<dbReference type="Pfam" id="PF23282">
    <property type="entry name" value="WHD_ROQ1"/>
    <property type="match status" value="1"/>
</dbReference>
<dbReference type="PANTHER" id="PTHR11017:SF573">
    <property type="entry name" value="ADP-RIBOSYL CYCLASE_CYCLIC ADP-RIBOSE HYDROLASE"/>
    <property type="match status" value="1"/>
</dbReference>
<dbReference type="Pfam" id="PF01582">
    <property type="entry name" value="TIR"/>
    <property type="match status" value="1"/>
</dbReference>
<dbReference type="Gene3D" id="3.80.10.10">
    <property type="entry name" value="Ribonuclease Inhibitor"/>
    <property type="match status" value="1"/>
</dbReference>
<dbReference type="SUPFAM" id="SSF52058">
    <property type="entry name" value="L domain-like"/>
    <property type="match status" value="1"/>
</dbReference>
<dbReference type="PROSITE" id="PS50104">
    <property type="entry name" value="TIR"/>
    <property type="match status" value="1"/>
</dbReference>
<proteinExistence type="predicted"/>
<dbReference type="Proteomes" id="UP001151760">
    <property type="component" value="Unassembled WGS sequence"/>
</dbReference>
<dbReference type="PANTHER" id="PTHR11017">
    <property type="entry name" value="LEUCINE-RICH REPEAT-CONTAINING PROTEIN"/>
    <property type="match status" value="1"/>
</dbReference>
<evidence type="ECO:0000313" key="4">
    <source>
        <dbReference type="EMBL" id="GJU07249.1"/>
    </source>
</evidence>
<dbReference type="InterPro" id="IPR042197">
    <property type="entry name" value="Apaf_helical"/>
</dbReference>
<keyword evidence="5" id="KW-1185">Reference proteome</keyword>
<dbReference type="Gene3D" id="3.40.50.300">
    <property type="entry name" value="P-loop containing nucleotide triphosphate hydrolases"/>
    <property type="match status" value="1"/>
</dbReference>
<dbReference type="Gene3D" id="1.10.8.430">
    <property type="entry name" value="Helical domain of apoptotic protease-activating factors"/>
    <property type="match status" value="1"/>
</dbReference>
<dbReference type="InterPro" id="IPR044974">
    <property type="entry name" value="Disease_R_plants"/>
</dbReference>
<name>A0ABQ5J4A7_9ASTR</name>
<dbReference type="InterPro" id="IPR000157">
    <property type="entry name" value="TIR_dom"/>
</dbReference>
<comment type="caution">
    <text evidence="4">The sequence shown here is derived from an EMBL/GenBank/DDBJ whole genome shotgun (WGS) entry which is preliminary data.</text>
</comment>
<reference evidence="4" key="2">
    <citation type="submission" date="2022-01" db="EMBL/GenBank/DDBJ databases">
        <authorList>
            <person name="Yamashiro T."/>
            <person name="Shiraishi A."/>
            <person name="Satake H."/>
            <person name="Nakayama K."/>
        </authorList>
    </citation>
    <scope>NUCLEOTIDE SEQUENCE</scope>
</reference>
<dbReference type="InterPro" id="IPR027417">
    <property type="entry name" value="P-loop_NTPase"/>
</dbReference>
<dbReference type="InterPro" id="IPR035897">
    <property type="entry name" value="Toll_tir_struct_dom_sf"/>
</dbReference>
<dbReference type="SMART" id="SM00255">
    <property type="entry name" value="TIR"/>
    <property type="match status" value="1"/>
</dbReference>
<reference evidence="4" key="1">
    <citation type="journal article" date="2022" name="Int. J. Mol. Sci.">
        <title>Draft Genome of Tanacetum Coccineum: Genomic Comparison of Closely Related Tanacetum-Family Plants.</title>
        <authorList>
            <person name="Yamashiro T."/>
            <person name="Shiraishi A."/>
            <person name="Nakayama K."/>
            <person name="Satake H."/>
        </authorList>
    </citation>
    <scope>NUCLEOTIDE SEQUENCE</scope>
</reference>
<keyword evidence="2" id="KW-0677">Repeat</keyword>
<dbReference type="InterPro" id="IPR058192">
    <property type="entry name" value="WHD_ROQ1-like"/>
</dbReference>
<evidence type="ECO:0000256" key="2">
    <source>
        <dbReference type="ARBA" id="ARBA00022737"/>
    </source>
</evidence>
<dbReference type="EMBL" id="BQNB010021519">
    <property type="protein sequence ID" value="GJU07249.1"/>
    <property type="molecule type" value="Genomic_DNA"/>
</dbReference>
<dbReference type="InterPro" id="IPR003593">
    <property type="entry name" value="AAA+_ATPase"/>
</dbReference>
<dbReference type="InterPro" id="IPR002182">
    <property type="entry name" value="NB-ARC"/>
</dbReference>